<name>A0AB39Y5R9_9ACTN</name>
<dbReference type="EMBL" id="CP165727">
    <property type="protein sequence ID" value="XDV64703.1"/>
    <property type="molecule type" value="Genomic_DNA"/>
</dbReference>
<dbReference type="InterPro" id="IPR039422">
    <property type="entry name" value="MarR/SlyA-like"/>
</dbReference>
<gene>
    <name evidence="2" type="ORF">AB5J51_18035</name>
</gene>
<dbReference type="Pfam" id="PF12802">
    <property type="entry name" value="MarR_2"/>
    <property type="match status" value="1"/>
</dbReference>
<reference evidence="2" key="1">
    <citation type="submission" date="2024-08" db="EMBL/GenBank/DDBJ databases">
        <authorList>
            <person name="Yu S.T."/>
        </authorList>
    </citation>
    <scope>NUCLEOTIDE SEQUENCE</scope>
    <source>
        <strain evidence="2">R33</strain>
    </source>
</reference>
<evidence type="ECO:0000259" key="1">
    <source>
        <dbReference type="PROSITE" id="PS50995"/>
    </source>
</evidence>
<sequence>MVAPSTPRLTALTPYLLSTVGKEARALVGERVAARGLRLWDMAVLAALADHGPQPQRDLAERLELHPSDVVKVLDGLARLGHVDRERDTADRRRVLVSISEPGRRLLDELAAEVAAVRDGLLAPLDEAERATLHALLLRVHVHAARR</sequence>
<dbReference type="InterPro" id="IPR036388">
    <property type="entry name" value="WH-like_DNA-bd_sf"/>
</dbReference>
<dbReference type="RefSeq" id="WP_053789805.1">
    <property type="nucleotide sequence ID" value="NZ_CP165727.1"/>
</dbReference>
<dbReference type="AlphaFoldDB" id="A0AB39Y5R9"/>
<dbReference type="PRINTS" id="PR00598">
    <property type="entry name" value="HTHMARR"/>
</dbReference>
<dbReference type="GO" id="GO:0006950">
    <property type="term" value="P:response to stress"/>
    <property type="evidence" value="ECO:0007669"/>
    <property type="project" value="TreeGrafter"/>
</dbReference>
<proteinExistence type="predicted"/>
<dbReference type="PROSITE" id="PS50995">
    <property type="entry name" value="HTH_MARR_2"/>
    <property type="match status" value="1"/>
</dbReference>
<dbReference type="PANTHER" id="PTHR33164:SF43">
    <property type="entry name" value="HTH-TYPE TRANSCRIPTIONAL REPRESSOR YETL"/>
    <property type="match status" value="1"/>
</dbReference>
<evidence type="ECO:0000313" key="2">
    <source>
        <dbReference type="EMBL" id="XDV64703.1"/>
    </source>
</evidence>
<dbReference type="GO" id="GO:0003700">
    <property type="term" value="F:DNA-binding transcription factor activity"/>
    <property type="evidence" value="ECO:0007669"/>
    <property type="project" value="InterPro"/>
</dbReference>
<protein>
    <submittedName>
        <fullName evidence="2">MarR family winged helix-turn-helix transcriptional regulator</fullName>
    </submittedName>
</protein>
<dbReference type="SMART" id="SM00347">
    <property type="entry name" value="HTH_MARR"/>
    <property type="match status" value="1"/>
</dbReference>
<dbReference type="SUPFAM" id="SSF46785">
    <property type="entry name" value="Winged helix' DNA-binding domain"/>
    <property type="match status" value="1"/>
</dbReference>
<dbReference type="InterPro" id="IPR000835">
    <property type="entry name" value="HTH_MarR-typ"/>
</dbReference>
<dbReference type="Gene3D" id="1.10.10.10">
    <property type="entry name" value="Winged helix-like DNA-binding domain superfamily/Winged helix DNA-binding domain"/>
    <property type="match status" value="1"/>
</dbReference>
<organism evidence="2">
    <name type="scientific">Streptomyces sp. R33</name>
    <dbReference type="NCBI Taxonomy" id="3238629"/>
    <lineage>
        <taxon>Bacteria</taxon>
        <taxon>Bacillati</taxon>
        <taxon>Actinomycetota</taxon>
        <taxon>Actinomycetes</taxon>
        <taxon>Kitasatosporales</taxon>
        <taxon>Streptomycetaceae</taxon>
        <taxon>Streptomyces</taxon>
    </lineage>
</organism>
<dbReference type="PANTHER" id="PTHR33164">
    <property type="entry name" value="TRANSCRIPTIONAL REGULATOR, MARR FAMILY"/>
    <property type="match status" value="1"/>
</dbReference>
<accession>A0AB39Y5R9</accession>
<feature type="domain" description="HTH marR-type" evidence="1">
    <location>
        <begin position="10"/>
        <end position="142"/>
    </location>
</feature>
<dbReference type="InterPro" id="IPR036390">
    <property type="entry name" value="WH_DNA-bd_sf"/>
</dbReference>